<dbReference type="EMBL" id="MUXF01000019">
    <property type="protein sequence ID" value="PUE64538.1"/>
    <property type="molecule type" value="Genomic_DNA"/>
</dbReference>
<gene>
    <name evidence="1" type="ORF">B0175_08940</name>
</gene>
<dbReference type="Proteomes" id="UP000251311">
    <property type="component" value="Unassembled WGS sequence"/>
</dbReference>
<sequence>MKLEYAGFKPIISQHGISFKRGKDDKFIYLPFAYEILNALNQDYETAKNHSHSIKVEELHTEKILKIISSIYSTIDTELDEKVKEYIKHLDEEEKEVESRTTLSDIEKNIYLENLKLMRTYKIQRAKNKIFYYYCVSAIVEIIKKNKIRKIDLPFNEKFWHILKSIQSKLQTQNISSNLKIDELEGLKIKFTINIF</sequence>
<proteinExistence type="predicted"/>
<organism evidence="1 2">
    <name type="scientific">Arcobacter lacus</name>
    <dbReference type="NCBI Taxonomy" id="1912876"/>
    <lineage>
        <taxon>Bacteria</taxon>
        <taxon>Pseudomonadati</taxon>
        <taxon>Campylobacterota</taxon>
        <taxon>Epsilonproteobacteria</taxon>
        <taxon>Campylobacterales</taxon>
        <taxon>Arcobacteraceae</taxon>
        <taxon>Arcobacter</taxon>
    </lineage>
</organism>
<name>A0ABX5JJ91_9BACT</name>
<evidence type="ECO:0000313" key="1">
    <source>
        <dbReference type="EMBL" id="PUE64538.1"/>
    </source>
</evidence>
<accession>A0ABX5JJ91</accession>
<protein>
    <submittedName>
        <fullName evidence="1">Uncharacterized protein</fullName>
    </submittedName>
</protein>
<reference evidence="1 2" key="1">
    <citation type="submission" date="2017-02" db="EMBL/GenBank/DDBJ databases">
        <title>Arcobacter lacus sp. nov., a new species isolated from reclaimed water.</title>
        <authorList>
            <person name="Figueras M.J."/>
            <person name="Perez-Cataluna A."/>
            <person name="Salas-Masso N."/>
        </authorList>
    </citation>
    <scope>NUCLEOTIDE SEQUENCE [LARGE SCALE GENOMIC DNA]</scope>
    <source>
        <strain evidence="1 2">RW43-9</strain>
    </source>
</reference>
<dbReference type="RefSeq" id="WP_108528242.1">
    <property type="nucleotide sequence ID" value="NZ_MUXF01000019.1"/>
</dbReference>
<keyword evidence="2" id="KW-1185">Reference proteome</keyword>
<comment type="caution">
    <text evidence="1">The sequence shown here is derived from an EMBL/GenBank/DDBJ whole genome shotgun (WGS) entry which is preliminary data.</text>
</comment>
<evidence type="ECO:0000313" key="2">
    <source>
        <dbReference type="Proteomes" id="UP000251311"/>
    </source>
</evidence>